<accession>A0A7C9KL69</accession>
<dbReference type="GO" id="GO:0016829">
    <property type="term" value="F:lyase activity"/>
    <property type="evidence" value="ECO:0007669"/>
    <property type="project" value="InterPro"/>
</dbReference>
<proteinExistence type="predicted"/>
<dbReference type="Pfam" id="PF07940">
    <property type="entry name" value="Hepar_II_III_C"/>
    <property type="match status" value="1"/>
</dbReference>
<dbReference type="OrthoDB" id="9787373at2"/>
<dbReference type="Gene3D" id="2.70.98.70">
    <property type="match status" value="1"/>
</dbReference>
<dbReference type="InterPro" id="IPR008929">
    <property type="entry name" value="Chondroitin_lyas"/>
</dbReference>
<dbReference type="InterPro" id="IPR012480">
    <property type="entry name" value="Hepar_II_III_C"/>
</dbReference>
<comment type="subcellular location">
    <subcellularLocation>
        <location evidence="1">Cell envelope</location>
    </subcellularLocation>
</comment>
<evidence type="ECO:0000256" key="2">
    <source>
        <dbReference type="SAM" id="MobiDB-lite"/>
    </source>
</evidence>
<comment type="caution">
    <text evidence="4">The sequence shown here is derived from an EMBL/GenBank/DDBJ whole genome shotgun (WGS) entry which is preliminary data.</text>
</comment>
<dbReference type="Gene3D" id="1.50.10.100">
    <property type="entry name" value="Chondroitin AC/alginate lyase"/>
    <property type="match status" value="1"/>
</dbReference>
<feature type="region of interest" description="Disordered" evidence="2">
    <location>
        <begin position="1"/>
        <end position="49"/>
    </location>
</feature>
<evidence type="ECO:0000259" key="3">
    <source>
        <dbReference type="Pfam" id="PF07940"/>
    </source>
</evidence>
<keyword evidence="5" id="KW-1185">Reference proteome</keyword>
<feature type="domain" description="Heparinase II/III-like C-terminal" evidence="3">
    <location>
        <begin position="362"/>
        <end position="615"/>
    </location>
</feature>
<dbReference type="Proteomes" id="UP000481327">
    <property type="component" value="Unassembled WGS sequence"/>
</dbReference>
<sequence>MCSSPAPPPSGAGRANTPPTSPPCGVDAMARKTGPAPPPEAPAATDDEGERRLLRVAGDRGLSLTERLAARVSTSLYRTPLHRLRLRGRYPLKLLGVPQDPIPGDAAIGERLVAGRMIHAGHMVMTRDLSFSEAGAPPAWQDWANGWEWLRDLAAATDARAGAAVAEPLVARWLARFGVFDAAAWRADVTGTRLLFALGHAPLVLSSSDQVYRSLVLSAMATWARHLDRAAFRLPDGLPRARALCGLYAAGLLIPGGEARAAVALAGLDTLLAALVLPDGGIVTRAPVDALALAELLLFTAAAAPSLGVRPAPLFADTLARLVPSLRGLALGDAMIGGWHGGAVIGALPLERLAKRAATGTEISRAGRWSGYHRLSAGKTILVIDAGPPPPARVSRIGHAGTLAFEMSDGADRLVTNCGGTRGLASPLPAALADGLRTTAAHSTLTIADTNSTRIREDGANKGALGLGVEEVVVQTRHSEEGHWIEASHDGYARRFGMTVRRRLFLSPDGEDVRGEDTVEPAPRSALQRRVDRAFDIRFHLGPGVAATPTADGAGALLKLPAGRVWAMKARFGPGGGLVTIEPSLWIDADGHVHRTVQLVISARTEKAAASIGWSFKRAGK</sequence>
<protein>
    <submittedName>
        <fullName evidence="4">Heparinase</fullName>
    </submittedName>
</protein>
<reference evidence="4 5" key="1">
    <citation type="submission" date="2019-09" db="EMBL/GenBank/DDBJ databases">
        <title>Polymorphobacter sp. isolated from a lake in China.</title>
        <authorList>
            <person name="Liu Z."/>
        </authorList>
    </citation>
    <scope>NUCLEOTIDE SEQUENCE [LARGE SCALE GENOMIC DNA]</scope>
    <source>
        <strain evidence="4 5">D40P</strain>
    </source>
</reference>
<feature type="compositionally biased region" description="Pro residues" evidence="2">
    <location>
        <begin position="1"/>
        <end position="10"/>
    </location>
</feature>
<organism evidence="4 5">
    <name type="scientific">Sandarakinorhabdus fusca</name>
    <dbReference type="NCBI Taxonomy" id="1439888"/>
    <lineage>
        <taxon>Bacteria</taxon>
        <taxon>Pseudomonadati</taxon>
        <taxon>Pseudomonadota</taxon>
        <taxon>Alphaproteobacteria</taxon>
        <taxon>Sphingomonadales</taxon>
        <taxon>Sphingosinicellaceae</taxon>
        <taxon>Sandarakinorhabdus</taxon>
    </lineage>
</organism>
<name>A0A7C9KL69_9SPHN</name>
<evidence type="ECO:0000313" key="5">
    <source>
        <dbReference type="Proteomes" id="UP000481327"/>
    </source>
</evidence>
<dbReference type="EMBL" id="WIOL01000002">
    <property type="protein sequence ID" value="MQT16983.1"/>
    <property type="molecule type" value="Genomic_DNA"/>
</dbReference>
<evidence type="ECO:0000313" key="4">
    <source>
        <dbReference type="EMBL" id="MQT16983.1"/>
    </source>
</evidence>
<dbReference type="GO" id="GO:0030313">
    <property type="term" value="C:cell envelope"/>
    <property type="evidence" value="ECO:0007669"/>
    <property type="project" value="UniProtKB-SubCell"/>
</dbReference>
<evidence type="ECO:0000256" key="1">
    <source>
        <dbReference type="ARBA" id="ARBA00004196"/>
    </source>
</evidence>
<gene>
    <name evidence="4" type="ORF">F3168_06895</name>
</gene>
<dbReference type="AlphaFoldDB" id="A0A7C9KL69"/>